<gene>
    <name evidence="2" type="ORF">ABB26_10585</name>
</gene>
<reference evidence="2 3" key="1">
    <citation type="submission" date="2015-05" db="EMBL/GenBank/DDBJ databases">
        <title>Genome sequencing and analysis of members of genus Stenotrophomonas.</title>
        <authorList>
            <person name="Patil P.P."/>
            <person name="Midha S."/>
            <person name="Patil P.B."/>
        </authorList>
    </citation>
    <scope>NUCLEOTIDE SEQUENCE [LARGE SCALE GENOMIC DNA]</scope>
    <source>
        <strain evidence="2 3">DSM 18929</strain>
    </source>
</reference>
<evidence type="ECO:0008006" key="4">
    <source>
        <dbReference type="Google" id="ProtNLM"/>
    </source>
</evidence>
<comment type="caution">
    <text evidence="2">The sequence shown here is derived from an EMBL/GenBank/DDBJ whole genome shotgun (WGS) entry which is preliminary data.</text>
</comment>
<feature type="chain" id="PRO_5006393435" description="Sel1 repeat family protein" evidence="1">
    <location>
        <begin position="21"/>
        <end position="240"/>
    </location>
</feature>
<organism evidence="2 3">
    <name type="scientific">Stenotrophomonas humi</name>
    <dbReference type="NCBI Taxonomy" id="405444"/>
    <lineage>
        <taxon>Bacteria</taxon>
        <taxon>Pseudomonadati</taxon>
        <taxon>Pseudomonadota</taxon>
        <taxon>Gammaproteobacteria</taxon>
        <taxon>Lysobacterales</taxon>
        <taxon>Lysobacteraceae</taxon>
        <taxon>Stenotrophomonas</taxon>
    </lineage>
</organism>
<feature type="signal peptide" evidence="1">
    <location>
        <begin position="1"/>
        <end position="20"/>
    </location>
</feature>
<evidence type="ECO:0000313" key="2">
    <source>
        <dbReference type="EMBL" id="KRG63781.1"/>
    </source>
</evidence>
<dbReference type="AlphaFoldDB" id="A0A0R0C2K2"/>
<dbReference type="PATRIC" id="fig|405444.3.peg.1199"/>
<dbReference type="InterPro" id="IPR011990">
    <property type="entry name" value="TPR-like_helical_dom_sf"/>
</dbReference>
<protein>
    <recommendedName>
        <fullName evidence="4">Sel1 repeat family protein</fullName>
    </recommendedName>
</protein>
<dbReference type="EMBL" id="LDJI01000020">
    <property type="protein sequence ID" value="KRG63781.1"/>
    <property type="molecule type" value="Genomic_DNA"/>
</dbReference>
<dbReference type="STRING" id="405444.ABB26_10585"/>
<dbReference type="Gene3D" id="1.25.40.10">
    <property type="entry name" value="Tetratricopeptide repeat domain"/>
    <property type="match status" value="1"/>
</dbReference>
<proteinExistence type="predicted"/>
<keyword evidence="3" id="KW-1185">Reference proteome</keyword>
<name>A0A0R0C2K2_9GAMM</name>
<evidence type="ECO:0000256" key="1">
    <source>
        <dbReference type="SAM" id="SignalP"/>
    </source>
</evidence>
<dbReference type="Proteomes" id="UP000050864">
    <property type="component" value="Unassembled WGS sequence"/>
</dbReference>
<dbReference type="SUPFAM" id="SSF81901">
    <property type="entry name" value="HCP-like"/>
    <property type="match status" value="1"/>
</dbReference>
<accession>A0A0R0C2K2</accession>
<sequence length="240" mass="27133">MRNAWASAFLAGLVALPALAAPSTEEACRNLSSKPIPAEIMTAGFYGAHPDMRWRNAGLEAYKKRNYAKALRDFKRAANYADKFSQLMVAHMYWEGLGIAADHPLAYAWVDLAAERNYRSFVVHREAYWAQLDEQQRAEAVHRGQAVYARYSDSVTKPNLERELRLATRNMTGGRTGLVTGALYVTDVNGNDISGSVYYDPTYYRPEMYWCDQDAYWSRPMRSNVEVGPPQTASPEVDTR</sequence>
<dbReference type="RefSeq" id="WP_245626193.1">
    <property type="nucleotide sequence ID" value="NZ_LDJI01000020.1"/>
</dbReference>
<keyword evidence="1" id="KW-0732">Signal</keyword>
<evidence type="ECO:0000313" key="3">
    <source>
        <dbReference type="Proteomes" id="UP000050864"/>
    </source>
</evidence>